<evidence type="ECO:0000259" key="2">
    <source>
        <dbReference type="SMART" id="SM00382"/>
    </source>
</evidence>
<dbReference type="InterPro" id="IPR056599">
    <property type="entry name" value="AAA_lid_fung"/>
</dbReference>
<dbReference type="SMART" id="SM00382">
    <property type="entry name" value="AAA"/>
    <property type="match status" value="1"/>
</dbReference>
<dbReference type="GO" id="GO:0016887">
    <property type="term" value="F:ATP hydrolysis activity"/>
    <property type="evidence" value="ECO:0007669"/>
    <property type="project" value="InterPro"/>
</dbReference>
<evidence type="ECO:0000313" key="3">
    <source>
        <dbReference type="EMBL" id="EOA85132.1"/>
    </source>
</evidence>
<keyword evidence="4" id="KW-1185">Reference proteome</keyword>
<dbReference type="HOGENOM" id="CLU_004471_6_0_1"/>
<dbReference type="STRING" id="671987.R0KAB8"/>
<dbReference type="Pfam" id="PF00004">
    <property type="entry name" value="AAA"/>
    <property type="match status" value="1"/>
</dbReference>
<feature type="region of interest" description="Disordered" evidence="1">
    <location>
        <begin position="1"/>
        <end position="57"/>
    </location>
</feature>
<dbReference type="eggNOG" id="KOG0742">
    <property type="taxonomic scope" value="Eukaryota"/>
</dbReference>
<dbReference type="InterPro" id="IPR003959">
    <property type="entry name" value="ATPase_AAA_core"/>
</dbReference>
<reference evidence="3 4" key="2">
    <citation type="journal article" date="2013" name="PLoS Genet.">
        <title>Comparative genome structure, secondary metabolite, and effector coding capacity across Cochliobolus pathogens.</title>
        <authorList>
            <person name="Condon B.J."/>
            <person name="Leng Y."/>
            <person name="Wu D."/>
            <person name="Bushley K.E."/>
            <person name="Ohm R.A."/>
            <person name="Otillar R."/>
            <person name="Martin J."/>
            <person name="Schackwitz W."/>
            <person name="Grimwood J."/>
            <person name="MohdZainudin N."/>
            <person name="Xue C."/>
            <person name="Wang R."/>
            <person name="Manning V.A."/>
            <person name="Dhillon B."/>
            <person name="Tu Z.J."/>
            <person name="Steffenson B.J."/>
            <person name="Salamov A."/>
            <person name="Sun H."/>
            <person name="Lowry S."/>
            <person name="LaButti K."/>
            <person name="Han J."/>
            <person name="Copeland A."/>
            <person name="Lindquist E."/>
            <person name="Barry K."/>
            <person name="Schmutz J."/>
            <person name="Baker S.E."/>
            <person name="Ciuffetti L.M."/>
            <person name="Grigoriev I.V."/>
            <person name="Zhong S."/>
            <person name="Turgeon B.G."/>
        </authorList>
    </citation>
    <scope>NUCLEOTIDE SEQUENCE [LARGE SCALE GENOMIC DNA]</scope>
    <source>
        <strain evidence="4">28A</strain>
    </source>
</reference>
<feature type="domain" description="AAA+ ATPase" evidence="2">
    <location>
        <begin position="558"/>
        <end position="685"/>
    </location>
</feature>
<evidence type="ECO:0000256" key="1">
    <source>
        <dbReference type="SAM" id="MobiDB-lite"/>
    </source>
</evidence>
<dbReference type="GeneID" id="19401702"/>
<dbReference type="InterPro" id="IPR027417">
    <property type="entry name" value="P-loop_NTPase"/>
</dbReference>
<dbReference type="Gene3D" id="3.40.50.300">
    <property type="entry name" value="P-loop containing nucleotide triphosphate hydrolases"/>
    <property type="match status" value="1"/>
</dbReference>
<dbReference type="Proteomes" id="UP000016935">
    <property type="component" value="Unassembled WGS sequence"/>
</dbReference>
<dbReference type="GO" id="GO:0005524">
    <property type="term" value="F:ATP binding"/>
    <property type="evidence" value="ECO:0007669"/>
    <property type="project" value="InterPro"/>
</dbReference>
<gene>
    <name evidence="3" type="ORF">SETTUDRAFT_179673</name>
</gene>
<proteinExistence type="predicted"/>
<dbReference type="OrthoDB" id="10042665at2759"/>
<sequence length="812" mass="92721">MAATSCPIEPDTAFRDSGIGMLPTENTSGHVPKDSVDEPKVTNGCTETNRSKDAETQQSAEIIYEIRYQSLSGEHLHSRPLQKRAHEFEQPVSVQSPVMKVVDVRSTWLEIGAPEFSGNKTADTKDASQQSAAAQDKLKSEANIKLPPFESRLGSYIEITSPAVLEALRCVIDYAPGYELGARNVRINWPYSLLVHYDDALAKYQEKFATPDCTGVACPGKYANNHISVVRNFVNDAVGTAIEDERRRHERGMATFDMLWLLLRPGADMLFDENIIGEYQPYVMGSMRCVVCDGTIRSYVVTLWNMRANSLYIGPSYDTLTIEPFAGEKKISSLPVYPFEFRTKNRVWGEKEDARQYFEERGKVFFQLRRQGCWDFRGYTTTFPRRPIEGLVISDPDRYVAQEGVDEATLALNFETDHELLFDRQCCENCRTIISSQRKPYKFSGYSNINPLNVSGLSDHQYFLCNRSTHAYVLKQRNWSDLDVSGFRPAHYDKSILDTLVMAEPHVKQLIRSLTHKYLVGLQAEAEREAKFNEKAADTNESVSKKTWSPDFVKGKGEGLIFLLHGKPGVGKTYTAECIAANAGRPLLTITCADIGTDPQEIEEKLMVFFKHAKAWNAILLIDEADIFMEHRRVQDLERNSLVAGFLRAMEYYQGILFLTTNRVGMFDEAFISRINLTIYYPPFTDKARLEVWESFFNKLEREREGEIRVHNNTRDYVEESEDLKRLQWNGREIRNAFQIAVSLAETEAEKDSRGRIVIKKEHIQETVNMSKSFKKYLKDLYHKDEDAIAALRGNRNDSSHNVTKSNEKGYR</sequence>
<accession>R0KAB8</accession>
<evidence type="ECO:0000313" key="4">
    <source>
        <dbReference type="Proteomes" id="UP000016935"/>
    </source>
</evidence>
<dbReference type="AlphaFoldDB" id="R0KAB8"/>
<feature type="region of interest" description="Disordered" evidence="1">
    <location>
        <begin position="115"/>
        <end position="137"/>
    </location>
</feature>
<organism evidence="3 4">
    <name type="scientific">Exserohilum turcicum (strain 28A)</name>
    <name type="common">Northern leaf blight fungus</name>
    <name type="synonym">Setosphaeria turcica</name>
    <dbReference type="NCBI Taxonomy" id="671987"/>
    <lineage>
        <taxon>Eukaryota</taxon>
        <taxon>Fungi</taxon>
        <taxon>Dikarya</taxon>
        <taxon>Ascomycota</taxon>
        <taxon>Pezizomycotina</taxon>
        <taxon>Dothideomycetes</taxon>
        <taxon>Pleosporomycetidae</taxon>
        <taxon>Pleosporales</taxon>
        <taxon>Pleosporineae</taxon>
        <taxon>Pleosporaceae</taxon>
        <taxon>Exserohilum</taxon>
    </lineage>
</organism>
<dbReference type="Pfam" id="PF22942">
    <property type="entry name" value="DUF7025"/>
    <property type="match status" value="1"/>
</dbReference>
<dbReference type="PANTHER" id="PTHR46411">
    <property type="entry name" value="FAMILY ATPASE, PUTATIVE-RELATED"/>
    <property type="match status" value="1"/>
</dbReference>
<reference evidence="3 4" key="1">
    <citation type="journal article" date="2012" name="PLoS Pathog.">
        <title>Diverse lifestyles and strategies of plant pathogenesis encoded in the genomes of eighteen Dothideomycetes fungi.</title>
        <authorList>
            <person name="Ohm R.A."/>
            <person name="Feau N."/>
            <person name="Henrissat B."/>
            <person name="Schoch C.L."/>
            <person name="Horwitz B.A."/>
            <person name="Barry K.W."/>
            <person name="Condon B.J."/>
            <person name="Copeland A.C."/>
            <person name="Dhillon B."/>
            <person name="Glaser F."/>
            <person name="Hesse C.N."/>
            <person name="Kosti I."/>
            <person name="LaButti K."/>
            <person name="Lindquist E.A."/>
            <person name="Lucas S."/>
            <person name="Salamov A.A."/>
            <person name="Bradshaw R.E."/>
            <person name="Ciuffetti L."/>
            <person name="Hamelin R.C."/>
            <person name="Kema G.H.J."/>
            <person name="Lawrence C."/>
            <person name="Scott J.A."/>
            <person name="Spatafora J.W."/>
            <person name="Turgeon B.G."/>
            <person name="de Wit P.J.G.M."/>
            <person name="Zhong S."/>
            <person name="Goodwin S.B."/>
            <person name="Grigoriev I.V."/>
        </authorList>
    </citation>
    <scope>NUCLEOTIDE SEQUENCE [LARGE SCALE GENOMIC DNA]</scope>
    <source>
        <strain evidence="4">28A</strain>
    </source>
</reference>
<dbReference type="InterPro" id="IPR003593">
    <property type="entry name" value="AAA+_ATPase"/>
</dbReference>
<feature type="compositionally biased region" description="Basic and acidic residues" evidence="1">
    <location>
        <begin position="31"/>
        <end position="40"/>
    </location>
</feature>
<protein>
    <recommendedName>
        <fullName evidence="2">AAA+ ATPase domain-containing protein</fullName>
    </recommendedName>
</protein>
<dbReference type="Pfam" id="PF23232">
    <property type="entry name" value="AAA_lid_13"/>
    <property type="match status" value="1"/>
</dbReference>
<dbReference type="EMBL" id="KB908703">
    <property type="protein sequence ID" value="EOA85132.1"/>
    <property type="molecule type" value="Genomic_DNA"/>
</dbReference>
<dbReference type="SUPFAM" id="SSF52540">
    <property type="entry name" value="P-loop containing nucleoside triphosphate hydrolases"/>
    <property type="match status" value="1"/>
</dbReference>
<dbReference type="RefSeq" id="XP_008027601.1">
    <property type="nucleotide sequence ID" value="XM_008029410.1"/>
</dbReference>
<dbReference type="PANTHER" id="PTHR46411:SF4">
    <property type="entry name" value="AAA+ ATPASE DOMAIN-CONTAINING PROTEIN"/>
    <property type="match status" value="1"/>
</dbReference>
<dbReference type="InterPro" id="IPR054289">
    <property type="entry name" value="DUF7025"/>
</dbReference>
<name>R0KAB8_EXST2</name>
<dbReference type="CDD" id="cd19481">
    <property type="entry name" value="RecA-like_protease"/>
    <property type="match status" value="1"/>
</dbReference>